<reference evidence="7 8" key="1">
    <citation type="submission" date="2020-02" db="EMBL/GenBank/DDBJ databases">
        <authorList>
            <person name="Zheng R.K."/>
            <person name="Sun C.M."/>
        </authorList>
    </citation>
    <scope>NUCLEOTIDE SEQUENCE [LARGE SCALE GENOMIC DNA]</scope>
    <source>
        <strain evidence="8">rifampicinis</strain>
    </source>
</reference>
<keyword evidence="1 4" id="KW-0349">Heme</keyword>
<feature type="transmembrane region" description="Helical" evidence="5">
    <location>
        <begin position="17"/>
        <end position="36"/>
    </location>
</feature>
<dbReference type="KEGG" id="pmet:G4Y79_20695"/>
<dbReference type="PANTHER" id="PTHR33751:SF1">
    <property type="entry name" value="CBB3-TYPE CYTOCHROME C OXIDASE SUBUNIT FIXP"/>
    <property type="match status" value="1"/>
</dbReference>
<dbReference type="SUPFAM" id="SSF46626">
    <property type="entry name" value="Cytochrome c"/>
    <property type="match status" value="2"/>
</dbReference>
<name>A0A7S8E808_9CHLR</name>
<keyword evidence="2 4" id="KW-0479">Metal-binding</keyword>
<dbReference type="GO" id="GO:0020037">
    <property type="term" value="F:heme binding"/>
    <property type="evidence" value="ECO:0007669"/>
    <property type="project" value="InterPro"/>
</dbReference>
<dbReference type="AlphaFoldDB" id="A0A7S8E808"/>
<protein>
    <submittedName>
        <fullName evidence="7">C-type cytochrome</fullName>
    </submittedName>
</protein>
<evidence type="ECO:0000256" key="1">
    <source>
        <dbReference type="ARBA" id="ARBA00022617"/>
    </source>
</evidence>
<dbReference type="InterPro" id="IPR009056">
    <property type="entry name" value="Cyt_c-like_dom"/>
</dbReference>
<evidence type="ECO:0000313" key="7">
    <source>
        <dbReference type="EMBL" id="QPC82075.1"/>
    </source>
</evidence>
<evidence type="ECO:0000256" key="4">
    <source>
        <dbReference type="PROSITE-ProRule" id="PRU00433"/>
    </source>
</evidence>
<dbReference type="RefSeq" id="WP_195170144.1">
    <property type="nucleotide sequence ID" value="NZ_CP062983.1"/>
</dbReference>
<keyword evidence="8" id="KW-1185">Reference proteome</keyword>
<dbReference type="Proteomes" id="UP000594468">
    <property type="component" value="Chromosome"/>
</dbReference>
<dbReference type="Pfam" id="PF00034">
    <property type="entry name" value="Cytochrom_C"/>
    <property type="match status" value="1"/>
</dbReference>
<evidence type="ECO:0000256" key="3">
    <source>
        <dbReference type="ARBA" id="ARBA00023004"/>
    </source>
</evidence>
<organism evidence="7 8">
    <name type="scientific">Phototrophicus methaneseepsis</name>
    <dbReference type="NCBI Taxonomy" id="2710758"/>
    <lineage>
        <taxon>Bacteria</taxon>
        <taxon>Bacillati</taxon>
        <taxon>Chloroflexota</taxon>
        <taxon>Candidatus Thermofontia</taxon>
        <taxon>Phototrophicales</taxon>
        <taxon>Phototrophicaceae</taxon>
        <taxon>Phototrophicus</taxon>
    </lineage>
</organism>
<dbReference type="EMBL" id="CP062983">
    <property type="protein sequence ID" value="QPC82075.1"/>
    <property type="molecule type" value="Genomic_DNA"/>
</dbReference>
<sequence>MKGFLKNFIIPTLEGRILTGIVAFVALMILLGWVAINEPARMAAFEDQHLGRSIERGAELFAANCSTCHGPNGLGSAERAPGLNNPHLFGYDYLALVNADVSSYERQIDDLNDQLGDLLGVESGEDAREGERNELFAEIATLDRNTDEGAARAVEIAERIEEINALTDTNNEALQAQYQDLASQLESEDLTDDERADIQEQINALLSQNIPLHISVLESDLEPLYTERSEELAALEPAFIAGYLPGLQDAMASGDERAVSAILQEHTSRLAQNGFGGDLGSYITTTLIHGRPGSQYIWGNSQMVAWSQRGGGPLRDDEIEDIRNYILNWDRGDEWTLEDLYAVQQFGKLPGGTGAGGGEDVTRLADDPYNSDVVTITEALADVEGDAERGEAIYTGSALTEVGSRLGCGSCHIGGAAAPNTTDQWESIHSDILNQSQFAGYTAEQYIVESIIYPNAYIVEGWTAGAMPQDFDQQLSLQDMADIIAYIASYGE</sequence>
<evidence type="ECO:0000259" key="6">
    <source>
        <dbReference type="PROSITE" id="PS51007"/>
    </source>
</evidence>
<dbReference type="PROSITE" id="PS51007">
    <property type="entry name" value="CYTC"/>
    <property type="match status" value="2"/>
</dbReference>
<dbReference type="InterPro" id="IPR050597">
    <property type="entry name" value="Cytochrome_c_Oxidase_Subunit"/>
</dbReference>
<evidence type="ECO:0000313" key="8">
    <source>
        <dbReference type="Proteomes" id="UP000594468"/>
    </source>
</evidence>
<proteinExistence type="predicted"/>
<keyword evidence="5" id="KW-1133">Transmembrane helix</keyword>
<dbReference type="GO" id="GO:0046872">
    <property type="term" value="F:metal ion binding"/>
    <property type="evidence" value="ECO:0007669"/>
    <property type="project" value="UniProtKB-KW"/>
</dbReference>
<feature type="domain" description="Cytochrome c" evidence="6">
    <location>
        <begin position="385"/>
        <end position="491"/>
    </location>
</feature>
<keyword evidence="5" id="KW-0472">Membrane</keyword>
<accession>A0A7S8E808</accession>
<dbReference type="GO" id="GO:0009055">
    <property type="term" value="F:electron transfer activity"/>
    <property type="evidence" value="ECO:0007669"/>
    <property type="project" value="InterPro"/>
</dbReference>
<evidence type="ECO:0000256" key="5">
    <source>
        <dbReference type="SAM" id="Phobius"/>
    </source>
</evidence>
<evidence type="ECO:0000256" key="2">
    <source>
        <dbReference type="ARBA" id="ARBA00022723"/>
    </source>
</evidence>
<keyword evidence="3 4" id="KW-0408">Iron</keyword>
<dbReference type="PANTHER" id="PTHR33751">
    <property type="entry name" value="CBB3-TYPE CYTOCHROME C OXIDASE SUBUNIT FIXP"/>
    <property type="match status" value="1"/>
</dbReference>
<feature type="domain" description="Cytochrome c" evidence="6">
    <location>
        <begin position="52"/>
        <end position="206"/>
    </location>
</feature>
<dbReference type="InterPro" id="IPR036909">
    <property type="entry name" value="Cyt_c-like_dom_sf"/>
</dbReference>
<keyword evidence="5" id="KW-0812">Transmembrane</keyword>
<gene>
    <name evidence="7" type="ORF">G4Y79_20695</name>
</gene>
<dbReference type="Gene3D" id="1.10.760.10">
    <property type="entry name" value="Cytochrome c-like domain"/>
    <property type="match status" value="2"/>
</dbReference>